<evidence type="ECO:0000256" key="1">
    <source>
        <dbReference type="SAM" id="MobiDB-lite"/>
    </source>
</evidence>
<gene>
    <name evidence="2" type="ORF">EYY89_09050</name>
</gene>
<feature type="region of interest" description="Disordered" evidence="1">
    <location>
        <begin position="1"/>
        <end position="63"/>
    </location>
</feature>
<dbReference type="RefSeq" id="WP_130959465.1">
    <property type="nucleotide sequence ID" value="NZ_SITD01000046.1"/>
</dbReference>
<accession>A0A4Q9ENL0</accession>
<feature type="compositionally biased region" description="Polar residues" evidence="1">
    <location>
        <begin position="44"/>
        <end position="63"/>
    </location>
</feature>
<organism evidence="2 3">
    <name type="scientific">Hafnia paralvei</name>
    <dbReference type="NCBI Taxonomy" id="546367"/>
    <lineage>
        <taxon>Bacteria</taxon>
        <taxon>Pseudomonadati</taxon>
        <taxon>Pseudomonadota</taxon>
        <taxon>Gammaproteobacteria</taxon>
        <taxon>Enterobacterales</taxon>
        <taxon>Hafniaceae</taxon>
        <taxon>Hafnia</taxon>
    </lineage>
</organism>
<protein>
    <submittedName>
        <fullName evidence="2">Uncharacterized protein</fullName>
    </submittedName>
</protein>
<proteinExistence type="predicted"/>
<sequence>MNSNSNHYQEDEIENMPSSRDDSTNHQQNDNVDKSRPSAVSDVSPPTQSHENNPSTDSVQSDTNSWMKHLEALNQRYEKTNKKNKLTPSDFKWLKGVANERAIFWVWLFLRRLPAKNEIYSISIIKETSLEWPPNIPDDTVIYDFFRLPKETGSTRERSRIIINFFYTLENHSNSVDARGLLEKIRTIWMNFIYPVRNVVWLNKKNESELDEIWDYLLKKKELSDCILNWFKPVDNNERRLAIIGAIDSLYLFYDVRDVFIKKDILVSAYKKSLQNRRREKIATGNKKSGLNAEISQKSKNALVKMAEIKGVRINKLIEKIILDEYSRFNSKD</sequence>
<dbReference type="AlphaFoldDB" id="A0A4Q9ENL0"/>
<reference evidence="2 3" key="1">
    <citation type="submission" date="2019-02" db="EMBL/GenBank/DDBJ databases">
        <title>Comparative genomic analysis of the Hafnia genus genomes.</title>
        <authorList>
            <person name="Zhiqiu Y."/>
            <person name="Chao Y."/>
            <person name="Yuhui D."/>
            <person name="Di H."/>
            <person name="Bin L."/>
        </authorList>
    </citation>
    <scope>NUCLEOTIDE SEQUENCE [LARGE SCALE GENOMIC DNA]</scope>
    <source>
        <strain evidence="2 3">PCM_1194</strain>
    </source>
</reference>
<dbReference type="Proteomes" id="UP000293380">
    <property type="component" value="Unassembled WGS sequence"/>
</dbReference>
<comment type="caution">
    <text evidence="2">The sequence shown here is derived from an EMBL/GenBank/DDBJ whole genome shotgun (WGS) entry which is preliminary data.</text>
</comment>
<dbReference type="EMBL" id="SITD01000046">
    <property type="protein sequence ID" value="TBM28325.1"/>
    <property type="molecule type" value="Genomic_DNA"/>
</dbReference>
<evidence type="ECO:0000313" key="3">
    <source>
        <dbReference type="Proteomes" id="UP000293380"/>
    </source>
</evidence>
<evidence type="ECO:0000313" key="2">
    <source>
        <dbReference type="EMBL" id="TBM28325.1"/>
    </source>
</evidence>
<name>A0A4Q9ENL0_9GAMM</name>